<dbReference type="Gene3D" id="1.10.1220.10">
    <property type="entry name" value="Met repressor-like"/>
    <property type="match status" value="1"/>
</dbReference>
<organism evidence="1 2">
    <name type="scientific">Plectonema radiosum NIES-515</name>
    <dbReference type="NCBI Taxonomy" id="2986073"/>
    <lineage>
        <taxon>Bacteria</taxon>
        <taxon>Bacillati</taxon>
        <taxon>Cyanobacteriota</taxon>
        <taxon>Cyanophyceae</taxon>
        <taxon>Oscillatoriophycideae</taxon>
        <taxon>Oscillatoriales</taxon>
        <taxon>Microcoleaceae</taxon>
        <taxon>Plectonema</taxon>
    </lineage>
</organism>
<proteinExistence type="predicted"/>
<protein>
    <recommendedName>
        <fullName evidence="3">CopG domain protein DNA-binding domain protein</fullName>
    </recommendedName>
</protein>
<evidence type="ECO:0008006" key="3">
    <source>
        <dbReference type="Google" id="ProtNLM"/>
    </source>
</evidence>
<dbReference type="RefSeq" id="WP_263746050.1">
    <property type="nucleotide sequence ID" value="NZ_JAOWRF010000195.1"/>
</dbReference>
<sequence length="55" mass="6149">MKNKALKIRISERRLSKLQIYAAKADKTMTQVMEELIDSLPDANIGNSSPTNISD</sequence>
<gene>
    <name evidence="1" type="ORF">OGM63_13270</name>
</gene>
<keyword evidence="2" id="KW-1185">Reference proteome</keyword>
<accession>A0ABT3AZB0</accession>
<dbReference type="EMBL" id="JAOWRF010000195">
    <property type="protein sequence ID" value="MCV3214471.1"/>
    <property type="molecule type" value="Genomic_DNA"/>
</dbReference>
<dbReference type="InterPro" id="IPR013321">
    <property type="entry name" value="Arc_rbn_hlx_hlx"/>
</dbReference>
<dbReference type="Proteomes" id="UP001526143">
    <property type="component" value="Unassembled WGS sequence"/>
</dbReference>
<name>A0ABT3AZB0_9CYAN</name>
<reference evidence="1 2" key="1">
    <citation type="submission" date="2022-10" db="EMBL/GenBank/DDBJ databases">
        <title>Identification of biosynthetic pathway for the production of the potent trypsin inhibitor radiosumin.</title>
        <authorList>
            <person name="Fewer D.P."/>
            <person name="Delbaje E."/>
            <person name="Ouyang X."/>
            <person name="Agostino P.D."/>
            <person name="Wahlsten M."/>
            <person name="Jokela J."/>
            <person name="Permi P."/>
            <person name="Haapaniemi E."/>
            <person name="Koistinen H."/>
        </authorList>
    </citation>
    <scope>NUCLEOTIDE SEQUENCE [LARGE SCALE GENOMIC DNA]</scope>
    <source>
        <strain evidence="1 2">NIES-515</strain>
    </source>
</reference>
<evidence type="ECO:0000313" key="1">
    <source>
        <dbReference type="EMBL" id="MCV3214471.1"/>
    </source>
</evidence>
<comment type="caution">
    <text evidence="1">The sequence shown here is derived from an EMBL/GenBank/DDBJ whole genome shotgun (WGS) entry which is preliminary data.</text>
</comment>
<evidence type="ECO:0000313" key="2">
    <source>
        <dbReference type="Proteomes" id="UP001526143"/>
    </source>
</evidence>